<evidence type="ECO:0000313" key="2">
    <source>
        <dbReference type="Proteomes" id="UP000017981"/>
    </source>
</evidence>
<accession>T2J2Y4</accession>
<reference evidence="1 2" key="1">
    <citation type="submission" date="2013-01" db="EMBL/GenBank/DDBJ databases">
        <authorList>
            <person name="Bench S."/>
        </authorList>
    </citation>
    <scope>NUCLEOTIDE SEQUENCE [LARGE SCALE GENOMIC DNA]</scope>
    <source>
        <strain evidence="1 2">WH 0005</strain>
    </source>
</reference>
<protein>
    <recommendedName>
        <fullName evidence="3">Actin-like protein N-terminal domain-containing protein</fullName>
    </recommendedName>
</protein>
<sequence>MLDGGVMNNSSSMQINVCADLGASELKVIYQIGEKRPCGISLLPNILEVDSSAVNIYRQQQMSVSENIAWLKLNKGDTKVIAVDQLAENIFSLSNHRKLKINLADWRILAIIGKIITIELEKVLTYPEEITLNLTVLLPFGESSSDATEDSIKQEIKVFKRELKKKLKRFYHNEQKRVVNLENIKILPEGVGSLMCSSNQESTSTIVIMLGHRNTSYLYFNGDKFVNGETTILGFHSFVKEFCSKTSGQEENNLTTTTLWKSRLDLNELYRMSKTDRPEYQAIELQTLKQAFIDGRAELWGKIKVWLLKELETMEFDKMQFTGGVAEFLQPLILEDKDFSNLPIEFAGSQYQETVKKSLRFPGLREEKIDELSLRLVDCYGVFSGVFQC</sequence>
<dbReference type="EMBL" id="CAQL01001088">
    <property type="protein sequence ID" value="CCQ58790.1"/>
    <property type="molecule type" value="Genomic_DNA"/>
</dbReference>
<dbReference type="Proteomes" id="UP000017981">
    <property type="component" value="Unassembled WGS sequence"/>
</dbReference>
<organism evidence="1 2">
    <name type="scientific">Crocosphaera watsonii WH 0005</name>
    <dbReference type="NCBI Taxonomy" id="423472"/>
    <lineage>
        <taxon>Bacteria</taxon>
        <taxon>Bacillati</taxon>
        <taxon>Cyanobacteriota</taxon>
        <taxon>Cyanophyceae</taxon>
        <taxon>Oscillatoriophycideae</taxon>
        <taxon>Chroococcales</taxon>
        <taxon>Aphanothecaceae</taxon>
        <taxon>Crocosphaera</taxon>
    </lineage>
</organism>
<evidence type="ECO:0008006" key="3">
    <source>
        <dbReference type="Google" id="ProtNLM"/>
    </source>
</evidence>
<name>T2J2Y4_CROWT</name>
<dbReference type="RefSeq" id="WP_021834001.1">
    <property type="nucleotide sequence ID" value="NZ_CAQL01001088.1"/>
</dbReference>
<dbReference type="CDD" id="cd10227">
    <property type="entry name" value="ASKHA_NBD_ParM-like"/>
    <property type="match status" value="1"/>
</dbReference>
<gene>
    <name evidence="1" type="ORF">CWATWH0005_5670</name>
</gene>
<reference evidence="1 2" key="2">
    <citation type="submission" date="2013-09" db="EMBL/GenBank/DDBJ databases">
        <title>Whole genome comparison of six Crocosphaera watsonii strains with differing phenotypes.</title>
        <authorList>
            <person name="Bench S.R."/>
            <person name="Heller P."/>
            <person name="Frank I."/>
            <person name="Arciniega M."/>
            <person name="Shilova I.N."/>
            <person name="Zehr J.P."/>
        </authorList>
    </citation>
    <scope>NUCLEOTIDE SEQUENCE [LARGE SCALE GENOMIC DNA]</scope>
    <source>
        <strain evidence="1 2">WH 0005</strain>
    </source>
</reference>
<comment type="caution">
    <text evidence="1">The sequence shown here is derived from an EMBL/GenBank/DDBJ whole genome shotgun (WGS) entry which is preliminary data.</text>
</comment>
<evidence type="ECO:0000313" key="1">
    <source>
        <dbReference type="EMBL" id="CCQ58790.1"/>
    </source>
</evidence>
<proteinExistence type="predicted"/>
<dbReference type="AlphaFoldDB" id="T2J2Y4"/>